<keyword evidence="10" id="KW-1185">Reference proteome</keyword>
<evidence type="ECO:0000313" key="9">
    <source>
        <dbReference type="EMBL" id="SEN93393.1"/>
    </source>
</evidence>
<dbReference type="OrthoDB" id="4871813at2"/>
<keyword evidence="4 7" id="KW-1133">Transmembrane helix</keyword>
<dbReference type="EMBL" id="FODD01000013">
    <property type="protein sequence ID" value="SEN93393.1"/>
    <property type="molecule type" value="Genomic_DNA"/>
</dbReference>
<evidence type="ECO:0000313" key="10">
    <source>
        <dbReference type="Proteomes" id="UP000181951"/>
    </source>
</evidence>
<feature type="transmembrane region" description="Helical" evidence="7">
    <location>
        <begin position="254"/>
        <end position="280"/>
    </location>
</feature>
<organism evidence="9 10">
    <name type="scientific">Actinacidiphila rubida</name>
    <dbReference type="NCBI Taxonomy" id="310780"/>
    <lineage>
        <taxon>Bacteria</taxon>
        <taxon>Bacillati</taxon>
        <taxon>Actinomycetota</taxon>
        <taxon>Actinomycetes</taxon>
        <taxon>Kitasatosporales</taxon>
        <taxon>Streptomycetaceae</taxon>
        <taxon>Actinacidiphila</taxon>
    </lineage>
</organism>
<feature type="region of interest" description="Disordered" evidence="6">
    <location>
        <begin position="49"/>
        <end position="73"/>
    </location>
</feature>
<feature type="transmembrane region" description="Helical" evidence="7">
    <location>
        <begin position="636"/>
        <end position="658"/>
    </location>
</feature>
<feature type="transmembrane region" description="Helical" evidence="7">
    <location>
        <begin position="20"/>
        <end position="41"/>
    </location>
</feature>
<feature type="transmembrane region" description="Helical" evidence="7">
    <location>
        <begin position="723"/>
        <end position="746"/>
    </location>
</feature>
<feature type="transmembrane region" description="Helical" evidence="7">
    <location>
        <begin position="376"/>
        <end position="404"/>
    </location>
</feature>
<dbReference type="RefSeq" id="WP_075016936.1">
    <property type="nucleotide sequence ID" value="NZ_FODD01000013.1"/>
</dbReference>
<dbReference type="AlphaFoldDB" id="A0A1H8KK93"/>
<feature type="domain" description="ABC3 transporter permease C-terminal" evidence="8">
    <location>
        <begin position="637"/>
        <end position="738"/>
    </location>
</feature>
<feature type="transmembrane region" description="Helical" evidence="7">
    <location>
        <begin position="679"/>
        <end position="703"/>
    </location>
</feature>
<dbReference type="STRING" id="310780.SAMN05216267_101360"/>
<feature type="transmembrane region" description="Helical" evidence="7">
    <location>
        <begin position="425"/>
        <end position="447"/>
    </location>
</feature>
<feature type="domain" description="ABC3 transporter permease C-terminal" evidence="8">
    <location>
        <begin position="213"/>
        <end position="329"/>
    </location>
</feature>
<evidence type="ECO:0000256" key="1">
    <source>
        <dbReference type="ARBA" id="ARBA00004651"/>
    </source>
</evidence>
<evidence type="ECO:0000256" key="4">
    <source>
        <dbReference type="ARBA" id="ARBA00022989"/>
    </source>
</evidence>
<keyword evidence="2" id="KW-1003">Cell membrane</keyword>
<proteinExistence type="predicted"/>
<feature type="transmembrane region" description="Helical" evidence="7">
    <location>
        <begin position="346"/>
        <end position="364"/>
    </location>
</feature>
<feature type="transmembrane region" description="Helical" evidence="7">
    <location>
        <begin position="209"/>
        <end position="233"/>
    </location>
</feature>
<accession>A0A1H8KK93</accession>
<evidence type="ECO:0000256" key="6">
    <source>
        <dbReference type="SAM" id="MobiDB-lite"/>
    </source>
</evidence>
<feature type="compositionally biased region" description="Low complexity" evidence="6">
    <location>
        <begin position="56"/>
        <end position="73"/>
    </location>
</feature>
<dbReference type="Pfam" id="PF02687">
    <property type="entry name" value="FtsX"/>
    <property type="match status" value="2"/>
</dbReference>
<evidence type="ECO:0000256" key="7">
    <source>
        <dbReference type="SAM" id="Phobius"/>
    </source>
</evidence>
<feature type="transmembrane region" description="Helical" evidence="7">
    <location>
        <begin position="306"/>
        <end position="325"/>
    </location>
</feature>
<sequence>MIRLGLRLALGAGRDAVVRLVIIAAAVALGTGLLLGTLAALNATGTQNDRNAWLNTGRSGTGSAAATGSRAGGSAAADPLWWQIRADGFQGRLIGRIDTAATGPHSPVPPGMSRLPGPGQYVASPAMAALIRSVPAAELADRYPGHLVGTLGKAALPGPDSLIIVIGHHPDELAGRSDAVKVDAIATLSPGRCDGPSCEIGTDHNGMNLILSVVAAAMIFPVLVLVATATRLSATRREQRFAAMRLVGATPRQISLISAVESTVAATTGVAAGFGLYALLRPLLAHVTFTTSPFFLSDLSLTTTDVLAVALGVPVAAALSARIALRRVRISPLGVTRQATPRPPRAYRVVPLVAGLLELAYFIGRRPPTSGGQVRAFLPGTLLVLGGVVLAGPWLTMAGARLLASRAGRPAALVAGRRLADDPRAGFRAVSGLVLALCVTSGAVGVIDAMVHERGLPSAGTTVRNTVMSDHARYVPPGLRVGTVPTPPDGLLAELRAVHGVGGVTLVHSDPTAGSRPQRALDGGLADCAQLATMPVYGTCPTGAAVASVASSFDGYGLVGGPWPSTWPAVPMSRAALRSLPVTQIAVTTDGSRSAIERARTVLARAYPADDPPYTVGEDRARRSAELDGYRQLADVVIAVSFPIAGCSLAVSVAGGLSDRRRPFSLLRLTGVRLRTLRAVVLLESTVPLLAVAVVAIATGFLAAQLFLQAQLGYSLRPPGGEYYAMVAGGVIAALGVIGCTMPLLARITGPENARND</sequence>
<evidence type="ECO:0000256" key="3">
    <source>
        <dbReference type="ARBA" id="ARBA00022692"/>
    </source>
</evidence>
<comment type="subcellular location">
    <subcellularLocation>
        <location evidence="1">Cell membrane</location>
        <topology evidence="1">Multi-pass membrane protein</topology>
    </subcellularLocation>
</comment>
<dbReference type="InterPro" id="IPR003838">
    <property type="entry name" value="ABC3_permease_C"/>
</dbReference>
<keyword evidence="5 7" id="KW-0472">Membrane</keyword>
<evidence type="ECO:0000256" key="2">
    <source>
        <dbReference type="ARBA" id="ARBA00022475"/>
    </source>
</evidence>
<keyword evidence="3 7" id="KW-0812">Transmembrane</keyword>
<evidence type="ECO:0000259" key="8">
    <source>
        <dbReference type="Pfam" id="PF02687"/>
    </source>
</evidence>
<dbReference type="GO" id="GO:0005886">
    <property type="term" value="C:plasma membrane"/>
    <property type="evidence" value="ECO:0007669"/>
    <property type="project" value="UniProtKB-SubCell"/>
</dbReference>
<protein>
    <submittedName>
        <fullName evidence="9">FtsX-like permease family protein</fullName>
    </submittedName>
</protein>
<reference evidence="9 10" key="1">
    <citation type="submission" date="2016-10" db="EMBL/GenBank/DDBJ databases">
        <authorList>
            <person name="de Groot N.N."/>
        </authorList>
    </citation>
    <scope>NUCLEOTIDE SEQUENCE [LARGE SCALE GENOMIC DNA]</scope>
    <source>
        <strain evidence="9 10">CGMCC 4.2026</strain>
    </source>
</reference>
<dbReference type="Proteomes" id="UP000181951">
    <property type="component" value="Unassembled WGS sequence"/>
</dbReference>
<name>A0A1H8KK93_9ACTN</name>
<evidence type="ECO:0000256" key="5">
    <source>
        <dbReference type="ARBA" id="ARBA00023136"/>
    </source>
</evidence>
<gene>
    <name evidence="9" type="ORF">SAMN05216267_101360</name>
</gene>